<dbReference type="EMBL" id="VSSQ01006514">
    <property type="protein sequence ID" value="MPM32958.1"/>
    <property type="molecule type" value="Genomic_DNA"/>
</dbReference>
<comment type="caution">
    <text evidence="1">The sequence shown here is derived from an EMBL/GenBank/DDBJ whole genome shotgun (WGS) entry which is preliminary data.</text>
</comment>
<organism evidence="1">
    <name type="scientific">bioreactor metagenome</name>
    <dbReference type="NCBI Taxonomy" id="1076179"/>
    <lineage>
        <taxon>unclassified sequences</taxon>
        <taxon>metagenomes</taxon>
        <taxon>ecological metagenomes</taxon>
    </lineage>
</organism>
<sequence length="113" mass="13009">MVGNCERPVTEPFRRLKRRANLRDAVLHGHARVQVQFHAFEFAWILSALPRNEADIVRIKHQLARNLRRSANTLRQNLTAALLRGLQLRNQRVFLFFRVDQKGAIDGVSAVGE</sequence>
<name>A0A644YY57_9ZZZZ</name>
<gene>
    <name evidence="1" type="ORF">SDC9_79525</name>
</gene>
<evidence type="ECO:0000313" key="1">
    <source>
        <dbReference type="EMBL" id="MPM32958.1"/>
    </source>
</evidence>
<reference evidence="1" key="1">
    <citation type="submission" date="2019-08" db="EMBL/GenBank/DDBJ databases">
        <authorList>
            <person name="Kucharzyk K."/>
            <person name="Murdoch R.W."/>
            <person name="Higgins S."/>
            <person name="Loffler F."/>
        </authorList>
    </citation>
    <scope>NUCLEOTIDE SEQUENCE</scope>
</reference>
<proteinExistence type="predicted"/>
<accession>A0A644YY57</accession>
<dbReference type="AlphaFoldDB" id="A0A644YY57"/>
<protein>
    <submittedName>
        <fullName evidence="1">Uncharacterized protein</fullName>
    </submittedName>
</protein>